<dbReference type="GO" id="GO:0016787">
    <property type="term" value="F:hydrolase activity"/>
    <property type="evidence" value="ECO:0007669"/>
    <property type="project" value="UniProtKB-KW"/>
</dbReference>
<reference evidence="4 5" key="1">
    <citation type="submission" date="2023-08" db="EMBL/GenBank/DDBJ databases">
        <title>The whole genome sequence of Lysobacter yananisis.</title>
        <authorList>
            <person name="Sun H."/>
        </authorList>
    </citation>
    <scope>NUCLEOTIDE SEQUENCE [LARGE SCALE GENOMIC DNA]</scope>
    <source>
        <strain evidence="4 5">SNNU513</strain>
    </source>
</reference>
<evidence type="ECO:0000256" key="1">
    <source>
        <dbReference type="ARBA" id="ARBA00007169"/>
    </source>
</evidence>
<dbReference type="InterPro" id="IPR020802">
    <property type="entry name" value="TesA-like"/>
</dbReference>
<comment type="similarity">
    <text evidence="1">Belongs to the thioesterase family.</text>
</comment>
<evidence type="ECO:0000256" key="2">
    <source>
        <dbReference type="ARBA" id="ARBA00022801"/>
    </source>
</evidence>
<dbReference type="Gene3D" id="3.40.50.1820">
    <property type="entry name" value="alpha/beta hydrolase"/>
    <property type="match status" value="1"/>
</dbReference>
<dbReference type="Pfam" id="PF00975">
    <property type="entry name" value="Thioesterase"/>
    <property type="match status" value="1"/>
</dbReference>
<evidence type="ECO:0000259" key="3">
    <source>
        <dbReference type="SMART" id="SM00824"/>
    </source>
</evidence>
<dbReference type="SUPFAM" id="SSF53474">
    <property type="entry name" value="alpha/beta-Hydrolases"/>
    <property type="match status" value="1"/>
</dbReference>
<protein>
    <submittedName>
        <fullName evidence="4">Alpha/beta fold hydrolase</fullName>
    </submittedName>
</protein>
<dbReference type="Proteomes" id="UP001229313">
    <property type="component" value="Chromosome"/>
</dbReference>
<feature type="domain" description="Thioesterase TesA-like" evidence="3">
    <location>
        <begin position="90"/>
        <end position="314"/>
    </location>
</feature>
<dbReference type="PANTHER" id="PTHR11487">
    <property type="entry name" value="THIOESTERASE"/>
    <property type="match status" value="1"/>
</dbReference>
<gene>
    <name evidence="4" type="ORF">RDV84_19600</name>
</gene>
<dbReference type="EMBL" id="CP133568">
    <property type="protein sequence ID" value="WMT02149.1"/>
    <property type="molecule type" value="Genomic_DNA"/>
</dbReference>
<dbReference type="InterPro" id="IPR012223">
    <property type="entry name" value="TEII"/>
</dbReference>
<name>A0ABY9P590_9GAMM</name>
<sequence length="323" mass="35539">MRAVGDRRSCGGRLHQQRKTSARGIECAHAQRAQVCGRGGQGRIVQGSKIEHVTDPYAKAGDRIGSMQMIVIWIYGVQLMPVTQSLPRLICLPYAGGSWHAFAPWQAALQGQLEVVAPELPGRGHRIAEAPFIRLTALVDWLLDELDAQLADDFSLWGHSMGALLAYETARTLERRGRRGPRHLFVTGALPPRYPRHAERYHLLDDDGLIAKLAAMGGTPEEVLRDRDLMQIVLPFVRADFAVCETYAWNPGEPAVRAPITAIGGDRDPDIAIDKLQGWNDCSRAGARVSSLPGGHFFLRDHVAALADVFTRTLARPALREPA</sequence>
<dbReference type="InterPro" id="IPR029058">
    <property type="entry name" value="AB_hydrolase_fold"/>
</dbReference>
<organism evidence="4 5">
    <name type="scientific">Lysobacter yananisis</name>
    <dbReference type="NCBI Taxonomy" id="1003114"/>
    <lineage>
        <taxon>Bacteria</taxon>
        <taxon>Pseudomonadati</taxon>
        <taxon>Pseudomonadota</taxon>
        <taxon>Gammaproteobacteria</taxon>
        <taxon>Lysobacterales</taxon>
        <taxon>Lysobacteraceae</taxon>
        <taxon>Lysobacter</taxon>
    </lineage>
</organism>
<keyword evidence="5" id="KW-1185">Reference proteome</keyword>
<keyword evidence="2 4" id="KW-0378">Hydrolase</keyword>
<evidence type="ECO:0000313" key="4">
    <source>
        <dbReference type="EMBL" id="WMT02149.1"/>
    </source>
</evidence>
<accession>A0ABY9P590</accession>
<dbReference type="InterPro" id="IPR001031">
    <property type="entry name" value="Thioesterase"/>
</dbReference>
<dbReference type="RefSeq" id="WP_309151304.1">
    <property type="nucleotide sequence ID" value="NZ_CP133568.1"/>
</dbReference>
<proteinExistence type="inferred from homology"/>
<dbReference type="SMART" id="SM00824">
    <property type="entry name" value="PKS_TE"/>
    <property type="match status" value="1"/>
</dbReference>
<dbReference type="PANTHER" id="PTHR11487:SF0">
    <property type="entry name" value="S-ACYL FATTY ACID SYNTHASE THIOESTERASE, MEDIUM CHAIN"/>
    <property type="match status" value="1"/>
</dbReference>
<evidence type="ECO:0000313" key="5">
    <source>
        <dbReference type="Proteomes" id="UP001229313"/>
    </source>
</evidence>